<feature type="transmembrane region" description="Helical" evidence="1">
    <location>
        <begin position="47"/>
        <end position="69"/>
    </location>
</feature>
<dbReference type="Proteomes" id="UP000664417">
    <property type="component" value="Unassembled WGS sequence"/>
</dbReference>
<sequence length="96" mass="10960">MSFFPFPMKQLPHVQAALGFVAKEVFKTSSFFWLAWKKIGAERCLHFIFRTLLGLVLALLVSGVITLVWVLLKTLWLIILEIIKSPLHLLRLLLGA</sequence>
<accession>A0A8J7QJT8</accession>
<dbReference type="RefSeq" id="WP_207859445.1">
    <property type="nucleotide sequence ID" value="NZ_JAFREP010000013.1"/>
</dbReference>
<protein>
    <submittedName>
        <fullName evidence="2">Uncharacterized protein</fullName>
    </submittedName>
</protein>
<reference evidence="2" key="1">
    <citation type="submission" date="2021-03" db="EMBL/GenBank/DDBJ databases">
        <authorList>
            <person name="Wang G."/>
        </authorList>
    </citation>
    <scope>NUCLEOTIDE SEQUENCE</scope>
    <source>
        <strain evidence="2">KCTC 12899</strain>
    </source>
</reference>
<evidence type="ECO:0000256" key="1">
    <source>
        <dbReference type="SAM" id="Phobius"/>
    </source>
</evidence>
<keyword evidence="3" id="KW-1185">Reference proteome</keyword>
<dbReference type="AlphaFoldDB" id="A0A8J7QJT8"/>
<dbReference type="EMBL" id="JAFREP010000013">
    <property type="protein sequence ID" value="MBO1319538.1"/>
    <property type="molecule type" value="Genomic_DNA"/>
</dbReference>
<keyword evidence="1" id="KW-0472">Membrane</keyword>
<gene>
    <name evidence="2" type="ORF">J3U88_13770</name>
</gene>
<keyword evidence="1" id="KW-0812">Transmembrane</keyword>
<organism evidence="2 3">
    <name type="scientific">Acanthopleuribacter pedis</name>
    <dbReference type="NCBI Taxonomy" id="442870"/>
    <lineage>
        <taxon>Bacteria</taxon>
        <taxon>Pseudomonadati</taxon>
        <taxon>Acidobacteriota</taxon>
        <taxon>Holophagae</taxon>
        <taxon>Acanthopleuribacterales</taxon>
        <taxon>Acanthopleuribacteraceae</taxon>
        <taxon>Acanthopleuribacter</taxon>
    </lineage>
</organism>
<name>A0A8J7QJT8_9BACT</name>
<proteinExistence type="predicted"/>
<evidence type="ECO:0000313" key="2">
    <source>
        <dbReference type="EMBL" id="MBO1319538.1"/>
    </source>
</evidence>
<comment type="caution">
    <text evidence="2">The sequence shown here is derived from an EMBL/GenBank/DDBJ whole genome shotgun (WGS) entry which is preliminary data.</text>
</comment>
<evidence type="ECO:0000313" key="3">
    <source>
        <dbReference type="Proteomes" id="UP000664417"/>
    </source>
</evidence>
<keyword evidence="1" id="KW-1133">Transmembrane helix</keyword>